<sequence>MGEVLKQDIFKAQRDWRNLIIRLIDSSFIGLVVLDTETVHNEEEPKETHNSNDEGEDRRNERDENVNRGYAKEMTGLPNKVGTERLVSSEHCFLYEKDEIDEAEGQEAKDCGITNLSLCWGALE</sequence>
<organism evidence="2 3">
    <name type="scientific">Arabis nemorensis</name>
    <dbReference type="NCBI Taxonomy" id="586526"/>
    <lineage>
        <taxon>Eukaryota</taxon>
        <taxon>Viridiplantae</taxon>
        <taxon>Streptophyta</taxon>
        <taxon>Embryophyta</taxon>
        <taxon>Tracheophyta</taxon>
        <taxon>Spermatophyta</taxon>
        <taxon>Magnoliopsida</taxon>
        <taxon>eudicotyledons</taxon>
        <taxon>Gunneridae</taxon>
        <taxon>Pentapetalae</taxon>
        <taxon>rosids</taxon>
        <taxon>malvids</taxon>
        <taxon>Brassicales</taxon>
        <taxon>Brassicaceae</taxon>
        <taxon>Arabideae</taxon>
        <taxon>Arabis</taxon>
    </lineage>
</organism>
<gene>
    <name evidence="2" type="ORF">ANE_LOCUS3709</name>
</gene>
<dbReference type="EMBL" id="CABITT030000001">
    <property type="protein sequence ID" value="VVA93264.1"/>
    <property type="molecule type" value="Genomic_DNA"/>
</dbReference>
<proteinExistence type="predicted"/>
<evidence type="ECO:0000313" key="2">
    <source>
        <dbReference type="EMBL" id="VVA93264.1"/>
    </source>
</evidence>
<reference evidence="2" key="1">
    <citation type="submission" date="2019-07" db="EMBL/GenBank/DDBJ databases">
        <authorList>
            <person name="Dittberner H."/>
        </authorList>
    </citation>
    <scope>NUCLEOTIDE SEQUENCE [LARGE SCALE GENOMIC DNA]</scope>
</reference>
<dbReference type="Proteomes" id="UP000489600">
    <property type="component" value="Unassembled WGS sequence"/>
</dbReference>
<evidence type="ECO:0000313" key="3">
    <source>
        <dbReference type="Proteomes" id="UP000489600"/>
    </source>
</evidence>
<name>A0A565AWI0_9BRAS</name>
<dbReference type="AlphaFoldDB" id="A0A565AWI0"/>
<protein>
    <submittedName>
        <fullName evidence="2">Uncharacterized protein</fullName>
    </submittedName>
</protein>
<accession>A0A565AWI0</accession>
<evidence type="ECO:0000256" key="1">
    <source>
        <dbReference type="SAM" id="MobiDB-lite"/>
    </source>
</evidence>
<keyword evidence="3" id="KW-1185">Reference proteome</keyword>
<feature type="compositionally biased region" description="Basic and acidic residues" evidence="1">
    <location>
        <begin position="39"/>
        <end position="66"/>
    </location>
</feature>
<feature type="region of interest" description="Disordered" evidence="1">
    <location>
        <begin position="39"/>
        <end position="75"/>
    </location>
</feature>
<comment type="caution">
    <text evidence="2">The sequence shown here is derived from an EMBL/GenBank/DDBJ whole genome shotgun (WGS) entry which is preliminary data.</text>
</comment>